<dbReference type="GO" id="GO:0035091">
    <property type="term" value="F:phosphatidylinositol binding"/>
    <property type="evidence" value="ECO:0007669"/>
    <property type="project" value="InterPro"/>
</dbReference>
<accession>A0A813ULS9</accession>
<dbReference type="PANTHER" id="PTHR18896">
    <property type="entry name" value="PHOSPHOLIPASE D"/>
    <property type="match status" value="1"/>
</dbReference>
<sequence length="1107" mass="130402">MEKNVRRHFIDYDDDSSHKLFEPLPFFDLGLQDKLNDVNKMKIHINPYAEKKQIFIPNRQIKVYITAEKQSLPHMIHPFLYTITLTHHNYTWEVNRNYKEIREVHRNLSKIAKANLGVACHDIPKNQIKPDWPMFPTSHETLIPDHLINKHCKHLAEYFERLLTFQPYRDHPSVHVLLSVSPLSFIQSLSPSLIEDMLCKKSGDIQLYGNCIKSRILCQKLKVWYEKRWFCLKDTYLLYMNPFYNNSISYVLLVDKDFECKMTIKANAYHAIQIKNLERRLILKCKSSLQQKEWYDKIMLMLSNSGKCFKDLGMLRYDSYAPNRPNQLCRWFVNSSSYMEQVMTAINNAKEEIYIADWWMCPELYLKRPTDDLQYRLDKILLNKAKEGVKIYILLYKEITLVINLMSLRTRQILTEYGANPNIKVLRHPDHFFDGVFMWTHHEKLVIVDQSMAFLGGIDLCYGRWDDECHKLVDLGKKENITQIEEKKDPSQQTIFVHSQSESNMEPNRESGLKYINKYQHSQQQLSTLIKQNQQKNNKRPTDSDLRLIKAFTSTNIRESPFNGNIDTPSPVAINTKKITTKQAKNIIKENLKQTKQMVMPRKIILKNSSGLYNVKKNAESFEKFDSNLDKTSKKADPIKPVGQNYKKPVKWVTTKKDMLKNRKMSINNIFSVNALKRQRTNLNDDIYDRWHLNNKVNQSFIDIEDIDLPKNSDSGYYYWIGKDYANTYKEDFKDIHEFNKDQFDRTETPRMPWRDQGLVIIGHAARDLARHFIQRWNQCKNEQIPLLETYPYLIPKSYQDKFNYDFRDFFKDDLYKCSVQMLRSADDWSAGISKTEISILNAYIDLINKSKHYIYIENQFFITTTNPSKDIIKNQIGKALADRIKLAHKNKEKFRVFVFLPLLPGFDRINAIKAVQYYNLRSIKFGDFSIYKELINEGITDPSEYITFHGMRNWSVLMGKLVQEIIYVHSKLMIVDDKYVICGSANINDRSLIGKRDSEVCALVTDEEFVDSLMNKKPYKAGKYALTLRQKIFKLHLGVYFNNPSQMNVTDCVSDEFYNMFKTISHQNTLVYDEVFKCLPSDNILNFNDLKNYSKLDSLSKSNPSE</sequence>
<comment type="caution">
    <text evidence="11">The sequence shown here is derived from an EMBL/GenBank/DDBJ whole genome shotgun (WGS) entry which is preliminary data.</text>
</comment>
<comment type="subcellular location">
    <subcellularLocation>
        <location evidence="9">Endomembrane system</location>
        <topology evidence="9">Lipid-anchor</topology>
    </subcellularLocation>
</comment>
<dbReference type="InterPro" id="IPR001736">
    <property type="entry name" value="PLipase_D/transphosphatidylase"/>
</dbReference>
<proteinExistence type="inferred from homology"/>
<comment type="catalytic activity">
    <reaction evidence="1">
        <text>a 1,2-diacyl-sn-glycero-3-phosphocholine + H2O = a 1,2-diacyl-sn-glycero-3-phosphate + choline + H(+)</text>
        <dbReference type="Rhea" id="RHEA:14445"/>
        <dbReference type="ChEBI" id="CHEBI:15354"/>
        <dbReference type="ChEBI" id="CHEBI:15377"/>
        <dbReference type="ChEBI" id="CHEBI:15378"/>
        <dbReference type="ChEBI" id="CHEBI:57643"/>
        <dbReference type="ChEBI" id="CHEBI:58608"/>
        <dbReference type="EC" id="3.1.4.4"/>
    </reaction>
</comment>
<keyword evidence="8" id="KW-0449">Lipoprotein</keyword>
<evidence type="ECO:0000259" key="10">
    <source>
        <dbReference type="PROSITE" id="PS50035"/>
    </source>
</evidence>
<name>A0A813ULS9_9BILA</name>
<dbReference type="GO" id="GO:0004630">
    <property type="term" value="F:phospholipase D activity"/>
    <property type="evidence" value="ECO:0007669"/>
    <property type="project" value="UniProtKB-EC"/>
</dbReference>
<keyword evidence="4" id="KW-0677">Repeat</keyword>
<evidence type="ECO:0000313" key="11">
    <source>
        <dbReference type="EMBL" id="CAF0825201.1"/>
    </source>
</evidence>
<dbReference type="PANTHER" id="PTHR18896:SF76">
    <property type="entry name" value="PHOSPHOLIPASE"/>
    <property type="match status" value="1"/>
</dbReference>
<evidence type="ECO:0000256" key="1">
    <source>
        <dbReference type="ARBA" id="ARBA00000798"/>
    </source>
</evidence>
<dbReference type="GO" id="GO:0035556">
    <property type="term" value="P:intracellular signal transduction"/>
    <property type="evidence" value="ECO:0007669"/>
    <property type="project" value="InterPro"/>
</dbReference>
<dbReference type="OrthoDB" id="14911at2759"/>
<dbReference type="InterPro" id="IPR016555">
    <property type="entry name" value="PLipase_D_euk"/>
</dbReference>
<organism evidence="11 12">
    <name type="scientific">Brachionus calyciflorus</name>
    <dbReference type="NCBI Taxonomy" id="104777"/>
    <lineage>
        <taxon>Eukaryota</taxon>
        <taxon>Metazoa</taxon>
        <taxon>Spiralia</taxon>
        <taxon>Gnathifera</taxon>
        <taxon>Rotifera</taxon>
        <taxon>Eurotatoria</taxon>
        <taxon>Monogononta</taxon>
        <taxon>Pseudotrocha</taxon>
        <taxon>Ploima</taxon>
        <taxon>Brachionidae</taxon>
        <taxon>Brachionus</taxon>
    </lineage>
</organism>
<evidence type="ECO:0000256" key="2">
    <source>
        <dbReference type="ARBA" id="ARBA00008664"/>
    </source>
</evidence>
<dbReference type="SUPFAM" id="SSF64268">
    <property type="entry name" value="PX domain"/>
    <property type="match status" value="1"/>
</dbReference>
<feature type="domain" description="PLD phosphodiesterase" evidence="10">
    <location>
        <begin position="437"/>
        <end position="464"/>
    </location>
</feature>
<dbReference type="GO" id="GO:0009395">
    <property type="term" value="P:phospholipid catabolic process"/>
    <property type="evidence" value="ECO:0007669"/>
    <property type="project" value="TreeGrafter"/>
</dbReference>
<dbReference type="Proteomes" id="UP000663879">
    <property type="component" value="Unassembled WGS sequence"/>
</dbReference>
<dbReference type="InterPro" id="IPR025202">
    <property type="entry name" value="PLD-like_dom"/>
</dbReference>
<evidence type="ECO:0000256" key="8">
    <source>
        <dbReference type="ARBA" id="ARBA00023288"/>
    </source>
</evidence>
<dbReference type="PROSITE" id="PS50035">
    <property type="entry name" value="PLD"/>
    <property type="match status" value="2"/>
</dbReference>
<evidence type="ECO:0000256" key="5">
    <source>
        <dbReference type="ARBA" id="ARBA00022801"/>
    </source>
</evidence>
<dbReference type="SUPFAM" id="SSF56024">
    <property type="entry name" value="Phospholipase D/nuclease"/>
    <property type="match status" value="3"/>
</dbReference>
<comment type="similarity">
    <text evidence="2">Belongs to the phospholipase D family.</text>
</comment>
<dbReference type="EMBL" id="CAJNOC010000998">
    <property type="protein sequence ID" value="CAF0825201.1"/>
    <property type="molecule type" value="Genomic_DNA"/>
</dbReference>
<evidence type="ECO:0000256" key="4">
    <source>
        <dbReference type="ARBA" id="ARBA00022737"/>
    </source>
</evidence>
<dbReference type="CDD" id="cd09141">
    <property type="entry name" value="PLDc_vPLD1_2_yPLD_like_2"/>
    <property type="match status" value="1"/>
</dbReference>
<dbReference type="GO" id="GO:0060627">
    <property type="term" value="P:regulation of vesicle-mediated transport"/>
    <property type="evidence" value="ECO:0007669"/>
    <property type="project" value="TreeGrafter"/>
</dbReference>
<dbReference type="Gene3D" id="3.30.1520.10">
    <property type="entry name" value="Phox-like domain"/>
    <property type="match status" value="1"/>
</dbReference>
<dbReference type="InterPro" id="IPR011993">
    <property type="entry name" value="PH-like_dom_sf"/>
</dbReference>
<dbReference type="PIRSF" id="PIRSF009376">
    <property type="entry name" value="Phospholipase_D_euk"/>
    <property type="match status" value="1"/>
</dbReference>
<evidence type="ECO:0000313" key="12">
    <source>
        <dbReference type="Proteomes" id="UP000663879"/>
    </source>
</evidence>
<feature type="domain" description="PLD phosphodiesterase" evidence="10">
    <location>
        <begin position="965"/>
        <end position="992"/>
    </location>
</feature>
<dbReference type="InterPro" id="IPR015679">
    <property type="entry name" value="PLipase_D_fam"/>
</dbReference>
<evidence type="ECO:0000256" key="6">
    <source>
        <dbReference type="ARBA" id="ARBA00022963"/>
    </source>
</evidence>
<dbReference type="InterPro" id="IPR036871">
    <property type="entry name" value="PX_dom_sf"/>
</dbReference>
<dbReference type="SMART" id="SM00233">
    <property type="entry name" value="PH"/>
    <property type="match status" value="1"/>
</dbReference>
<dbReference type="AlphaFoldDB" id="A0A813ULS9"/>
<evidence type="ECO:0000256" key="3">
    <source>
        <dbReference type="ARBA" id="ARBA00012027"/>
    </source>
</evidence>
<keyword evidence="12" id="KW-1185">Reference proteome</keyword>
<dbReference type="InterPro" id="IPR001683">
    <property type="entry name" value="PX_dom"/>
</dbReference>
<evidence type="ECO:0000256" key="7">
    <source>
        <dbReference type="ARBA" id="ARBA00023098"/>
    </source>
</evidence>
<dbReference type="Pfam" id="PF13091">
    <property type="entry name" value="PLDc_2"/>
    <property type="match status" value="1"/>
</dbReference>
<keyword evidence="7" id="KW-0443">Lipid metabolism</keyword>
<evidence type="ECO:0000256" key="9">
    <source>
        <dbReference type="ARBA" id="ARBA00037868"/>
    </source>
</evidence>
<keyword evidence="6" id="KW-0442">Lipid degradation</keyword>
<dbReference type="SUPFAM" id="SSF50729">
    <property type="entry name" value="PH domain-like"/>
    <property type="match status" value="1"/>
</dbReference>
<dbReference type="EC" id="3.1.4.4" evidence="3"/>
<dbReference type="InterPro" id="IPR001849">
    <property type="entry name" value="PH_domain"/>
</dbReference>
<reference evidence="11" key="1">
    <citation type="submission" date="2021-02" db="EMBL/GenBank/DDBJ databases">
        <authorList>
            <person name="Nowell W R."/>
        </authorList>
    </citation>
    <scope>NUCLEOTIDE SEQUENCE</scope>
    <source>
        <strain evidence="11">Ploen Becks lab</strain>
    </source>
</reference>
<keyword evidence="5" id="KW-0378">Hydrolase</keyword>
<dbReference type="Gene3D" id="3.30.870.10">
    <property type="entry name" value="Endonuclease Chain A"/>
    <property type="match status" value="3"/>
</dbReference>
<dbReference type="Pfam" id="PF00614">
    <property type="entry name" value="PLDc"/>
    <property type="match status" value="1"/>
</dbReference>
<dbReference type="Gene3D" id="2.30.29.30">
    <property type="entry name" value="Pleckstrin-homology domain (PH domain)/Phosphotyrosine-binding domain (PTB)"/>
    <property type="match status" value="1"/>
</dbReference>
<protein>
    <recommendedName>
        <fullName evidence="3">phospholipase D</fullName>
        <ecNumber evidence="3">3.1.4.4</ecNumber>
    </recommendedName>
</protein>
<dbReference type="GO" id="GO:0012505">
    <property type="term" value="C:endomembrane system"/>
    <property type="evidence" value="ECO:0007669"/>
    <property type="project" value="UniProtKB-SubCell"/>
</dbReference>
<feature type="non-terminal residue" evidence="11">
    <location>
        <position position="1"/>
    </location>
</feature>
<dbReference type="Pfam" id="PF00787">
    <property type="entry name" value="PX"/>
    <property type="match status" value="1"/>
</dbReference>
<dbReference type="SMART" id="SM00155">
    <property type="entry name" value="PLDc"/>
    <property type="match status" value="2"/>
</dbReference>
<dbReference type="GO" id="GO:0006654">
    <property type="term" value="P:phosphatidic acid biosynthetic process"/>
    <property type="evidence" value="ECO:0007669"/>
    <property type="project" value="InterPro"/>
</dbReference>
<gene>
    <name evidence="11" type="ORF">OXX778_LOCUS7681</name>
</gene>